<dbReference type="EMBL" id="KQ418176">
    <property type="protein sequence ID" value="KOF88503.1"/>
    <property type="molecule type" value="Genomic_DNA"/>
</dbReference>
<organism evidence="1">
    <name type="scientific">Octopus bimaculoides</name>
    <name type="common">California two-spotted octopus</name>
    <dbReference type="NCBI Taxonomy" id="37653"/>
    <lineage>
        <taxon>Eukaryota</taxon>
        <taxon>Metazoa</taxon>
        <taxon>Spiralia</taxon>
        <taxon>Lophotrochozoa</taxon>
        <taxon>Mollusca</taxon>
        <taxon>Cephalopoda</taxon>
        <taxon>Coleoidea</taxon>
        <taxon>Octopodiformes</taxon>
        <taxon>Octopoda</taxon>
        <taxon>Incirrata</taxon>
        <taxon>Octopodidae</taxon>
        <taxon>Octopus</taxon>
    </lineage>
</organism>
<accession>A0A0L8HGX2</accession>
<reference evidence="1" key="1">
    <citation type="submission" date="2015-07" db="EMBL/GenBank/DDBJ databases">
        <title>MeaNS - Measles Nucleotide Surveillance Program.</title>
        <authorList>
            <person name="Tran T."/>
            <person name="Druce J."/>
        </authorList>
    </citation>
    <scope>NUCLEOTIDE SEQUENCE</scope>
    <source>
        <strain evidence="1">UCB-OBI-ISO-001</strain>
        <tissue evidence="1">Gonad</tissue>
    </source>
</reference>
<proteinExistence type="predicted"/>
<sequence>MFLDVPSCMSKTIVLFRKMAIYTKLHTYTHNYCLTPYELSRFFLSLPVLTTDFLVRRITIGSRHTSQCSLQTYAVCYIFYWT</sequence>
<evidence type="ECO:0000313" key="1">
    <source>
        <dbReference type="EMBL" id="KOF88503.1"/>
    </source>
</evidence>
<gene>
    <name evidence="1" type="ORF">OCBIM_22014782mg</name>
</gene>
<protein>
    <submittedName>
        <fullName evidence="1">Uncharacterized protein</fullName>
    </submittedName>
</protein>
<name>A0A0L8HGX2_OCTBM</name>
<dbReference type="AlphaFoldDB" id="A0A0L8HGX2"/>